<evidence type="ECO:0000256" key="5">
    <source>
        <dbReference type="SAM" id="MobiDB-lite"/>
    </source>
</evidence>
<dbReference type="NCBIfam" id="TIGR04131">
    <property type="entry name" value="Bac_Flav_CTERM"/>
    <property type="match status" value="1"/>
</dbReference>
<evidence type="ECO:0000256" key="1">
    <source>
        <dbReference type="ARBA" id="ARBA00004613"/>
    </source>
</evidence>
<keyword evidence="3" id="KW-0732">Signal</keyword>
<evidence type="ECO:0000313" key="9">
    <source>
        <dbReference type="EMBL" id="RDY58773.1"/>
    </source>
</evidence>
<evidence type="ECO:0000313" key="10">
    <source>
        <dbReference type="Proteomes" id="UP000261828"/>
    </source>
</evidence>
<feature type="transmembrane region" description="Helical" evidence="6">
    <location>
        <begin position="21"/>
        <end position="42"/>
    </location>
</feature>
<sequence length="1379" mass="140861">MLPFLKRTSQMSFSSYGQGRFLFFVFAFFGIYLGFGQIPSGYSVTIDQDPINVGNQGAVGFTFAGAEVGATYSYTFNSDGGGTPVSDTGVIATATDNITGIDLSGLLDGTVTLSVTLANGDGTGAAATDTATKNTAVPSGYSVTIDQDPINVGNQGAVGFTFAGSEVGSTYSYTFSSDGGGTPVSDTGVIATATDNITGIDLSGLLDGTVTLSVTLANANGTGAAATDTATKNTAVPSGYSVTIDQDPINLGNQGSVGFTFAGAEVGATYSYTFNSDGGGTPVSDTGVIATATDNITGIDLSGLADGTVTLSVTLANANGTGAAATDTATKGTAVPSGYSVTIDQDPINLGNQGAVGFTFAGAEVGATYSYTFNSDGGGTPVSDTGVVATATDNITGIDLSGLLDGTVTLSVTLTNGDGTGAAATDTATKNTAVPSGYSVTIDQDPINLGNQGAVGFTFAGAEVGSTYSYTFSSDGGGTPVSDTGLIAIATDNITGIDLSGLLDGTVTLSVTLANANGTGAAATDTATKNTAVPSGYSVTIDQDPINAGNQGAVGFTFAGAEVGATYSYTFSSDGGGIPVSDTGVIATATDNITGIDLSGLSNGTITLSVTLSNTNGTGGAVTDTATKNTCFAGTIPPVFVGGSVTTFCDSFTQNLDDYTNSVPPVGAVLRWSTNPNTAVTGDYLPTNTVTVPDTYYGFFYDALNNCASPTLEVIVEQNFTPNPGATNNFGVCNNSSDGNTTVDLDDRISGNDAGTWALTNAPGGASITIIGTDVDFDGQPLGFYTFTYTTTGASLPCVNQSVDLTITVTDCSIPCNAGNTAPELETPGPIEFCFTQQEIDDGQPTAVNLNDFLTAGSIAPAGSELTWSTNPDPLQELAHRSNFVNAEAPGIYYGFYYDDVNNCASPTLEVTLQRNITPTIDSTSGDTRCGEGTLILTASVSDGSTLNWYDNPTGGPVRGTGSSFQTSVISTTTSFYVEATANGCTTERIEVVATVNAEPSAGTPTNTFACNVTGNGGPSVIDLDTTLTGQDPGTWTIITDPSNGSLTIGAENNVDFEGLPGGSYVFEYTTTGATAPCTNSSVQVTISVSDCIVDTDGDGLTDGEENTLGTDPNDPDTDGDGLTDGEEVLVVDDSSTTAVPEAATDPLDPCDPFLTPSCNPDPIDLAITKEVDNDQPLLNSNITFTITLENTTMDRVLDIEVSDLLTEGFLYVSHSTAEGSYDETTGIWSLDELTAEEIVTLEITVSVTASGQLQNTASITSSFPTDGVAVNNTASVSVQVNRSQCEDPGTICNIFSPNGDGKNDRLILVGHSQFQANRLEVFDRYGNSVFEMEGYDSTWDGTGSNGELPKGTYFYILDLDTTDNSDNDVVKGWIQIIR</sequence>
<dbReference type="OrthoDB" id="1236981at2"/>
<keyword evidence="6" id="KW-1133">Transmembrane helix</keyword>
<evidence type="ECO:0000259" key="8">
    <source>
        <dbReference type="Pfam" id="PF19081"/>
    </source>
</evidence>
<evidence type="ECO:0000256" key="3">
    <source>
        <dbReference type="ARBA" id="ARBA00022729"/>
    </source>
</evidence>
<dbReference type="EMBL" id="QTJX01000003">
    <property type="protein sequence ID" value="RDY58773.1"/>
    <property type="molecule type" value="Genomic_DNA"/>
</dbReference>
<dbReference type="InterPro" id="IPR059100">
    <property type="entry name" value="TSP3_bac"/>
</dbReference>
<dbReference type="InterPro" id="IPR044023">
    <property type="entry name" value="Ig_7"/>
</dbReference>
<keyword evidence="6" id="KW-0472">Membrane</keyword>
<reference evidence="9 10" key="1">
    <citation type="submission" date="2018-08" db="EMBL/GenBank/DDBJ databases">
        <title>Muricauda nanhaiensis sp. nov., isolated from seawater of the South China Sea.</title>
        <authorList>
            <person name="Dang Y."/>
        </authorList>
    </citation>
    <scope>NUCLEOTIDE SEQUENCE [LARGE SCALE GENOMIC DNA]</scope>
    <source>
        <strain evidence="9 10">SM1704</strain>
    </source>
</reference>
<feature type="domain" description="DUF11" evidence="7">
    <location>
        <begin position="1165"/>
        <end position="1279"/>
    </location>
</feature>
<comment type="subcellular location">
    <subcellularLocation>
        <location evidence="1">Secreted</location>
    </subcellularLocation>
</comment>
<keyword evidence="4" id="KW-0106">Calcium</keyword>
<protein>
    <submittedName>
        <fullName evidence="9">DUF11 domain-containing protein</fullName>
    </submittedName>
</protein>
<dbReference type="InterPro" id="IPR001434">
    <property type="entry name" value="OmcB-like_DUF11"/>
</dbReference>
<keyword evidence="10" id="KW-1185">Reference proteome</keyword>
<dbReference type="InterPro" id="IPR026341">
    <property type="entry name" value="T9SS_type_B"/>
</dbReference>
<feature type="domain" description="Ig-like" evidence="8">
    <location>
        <begin position="919"/>
        <end position="997"/>
    </location>
</feature>
<evidence type="ECO:0000256" key="4">
    <source>
        <dbReference type="ARBA" id="ARBA00022837"/>
    </source>
</evidence>
<dbReference type="Proteomes" id="UP000261828">
    <property type="component" value="Unassembled WGS sequence"/>
</dbReference>
<comment type="caution">
    <text evidence="9">The sequence shown here is derived from an EMBL/GenBank/DDBJ whole genome shotgun (WGS) entry which is preliminary data.</text>
</comment>
<proteinExistence type="predicted"/>
<dbReference type="PANTHER" id="PTHR37467">
    <property type="entry name" value="EXPORTED CALCIUM-BINDING GLYCOPROTEIN-RELATED"/>
    <property type="match status" value="1"/>
</dbReference>
<name>A0A371JNH0_9FLAO</name>
<feature type="region of interest" description="Disordered" evidence="5">
    <location>
        <begin position="1097"/>
        <end position="1121"/>
    </location>
</feature>
<dbReference type="InterPro" id="IPR053180">
    <property type="entry name" value="Ca-binding_acidic-repeat"/>
</dbReference>
<dbReference type="NCBIfam" id="TIGR01451">
    <property type="entry name" value="B_ant_repeat"/>
    <property type="match status" value="1"/>
</dbReference>
<keyword evidence="6" id="KW-0812">Transmembrane</keyword>
<dbReference type="Pfam" id="PF18884">
    <property type="entry name" value="TSP3_bac"/>
    <property type="match status" value="2"/>
</dbReference>
<organism evidence="9 10">
    <name type="scientific">Flagellimonas nanhaiensis</name>
    <dbReference type="NCBI Taxonomy" id="2292706"/>
    <lineage>
        <taxon>Bacteria</taxon>
        <taxon>Pseudomonadati</taxon>
        <taxon>Bacteroidota</taxon>
        <taxon>Flavobacteriia</taxon>
        <taxon>Flavobacteriales</taxon>
        <taxon>Flavobacteriaceae</taxon>
        <taxon>Flagellimonas</taxon>
    </lineage>
</organism>
<dbReference type="Pfam" id="PF01345">
    <property type="entry name" value="DUF11"/>
    <property type="match status" value="1"/>
</dbReference>
<evidence type="ECO:0000256" key="6">
    <source>
        <dbReference type="SAM" id="Phobius"/>
    </source>
</evidence>
<keyword evidence="2" id="KW-0964">Secreted</keyword>
<dbReference type="Pfam" id="PF13585">
    <property type="entry name" value="CHU_C"/>
    <property type="match status" value="1"/>
</dbReference>
<dbReference type="InterPro" id="IPR047589">
    <property type="entry name" value="DUF11_rpt"/>
</dbReference>
<dbReference type="PANTHER" id="PTHR37467:SF1">
    <property type="entry name" value="EXPORTED CALCIUM-BINDING GLYCOPROTEIN"/>
    <property type="match status" value="1"/>
</dbReference>
<gene>
    <name evidence="9" type="ORF">DX873_13970</name>
</gene>
<feature type="compositionally biased region" description="Acidic residues" evidence="5">
    <location>
        <begin position="1097"/>
        <end position="1106"/>
    </location>
</feature>
<dbReference type="Pfam" id="PF19081">
    <property type="entry name" value="Ig_7"/>
    <property type="match status" value="1"/>
</dbReference>
<accession>A0A371JNH0</accession>
<evidence type="ECO:0000259" key="7">
    <source>
        <dbReference type="Pfam" id="PF01345"/>
    </source>
</evidence>
<evidence type="ECO:0000256" key="2">
    <source>
        <dbReference type="ARBA" id="ARBA00022525"/>
    </source>
</evidence>